<gene>
    <name evidence="1" type="ORF">BO87DRAFT_204435</name>
</gene>
<dbReference type="RefSeq" id="XP_025482730.1">
    <property type="nucleotide sequence ID" value="XM_025618574.1"/>
</dbReference>
<evidence type="ECO:0000313" key="1">
    <source>
        <dbReference type="EMBL" id="PYH37252.1"/>
    </source>
</evidence>
<dbReference type="AlphaFoldDB" id="A0A318ZN09"/>
<dbReference type="EMBL" id="KZ821450">
    <property type="protein sequence ID" value="PYH37252.1"/>
    <property type="molecule type" value="Genomic_DNA"/>
</dbReference>
<protein>
    <submittedName>
        <fullName evidence="1">Uncharacterized protein</fullName>
    </submittedName>
</protein>
<sequence>MSQCNTETLIARLLLKPRDRRCWKHPNYTQPQPGESEKEFKITEVDVLFRYICTRHSWGRPTLLGPAISLARDWSTWTTFTGSITTSLEVKQLCCFTSIDVVLLPSASLLLLPISIDAN</sequence>
<name>A0A318ZN09_ASPNB</name>
<reference evidence="1" key="1">
    <citation type="submission" date="2016-12" db="EMBL/GenBank/DDBJ databases">
        <title>The genomes of Aspergillus section Nigri reveals drivers in fungal speciation.</title>
        <authorList>
            <consortium name="DOE Joint Genome Institute"/>
            <person name="Vesth T.C."/>
            <person name="Nybo J."/>
            <person name="Theobald S."/>
            <person name="Brandl J."/>
            <person name="Frisvad J.C."/>
            <person name="Nielsen K.F."/>
            <person name="Lyhne E.K."/>
            <person name="Kogle M.E."/>
            <person name="Kuo A."/>
            <person name="Riley R."/>
            <person name="Clum A."/>
            <person name="Nolan M."/>
            <person name="Lipzen A."/>
            <person name="Salamov A."/>
            <person name="Henrissat B."/>
            <person name="Wiebenga A."/>
            <person name="De Vries R.P."/>
            <person name="Grigoriev I.V."/>
            <person name="Mortensen U.H."/>
            <person name="Andersen M.R."/>
            <person name="Baker S.E."/>
        </authorList>
    </citation>
    <scope>NUCLEOTIDE SEQUENCE [LARGE SCALE GENOMIC DNA]</scope>
    <source>
        <strain evidence="1">CBS 115656</strain>
    </source>
</reference>
<dbReference type="GeneID" id="37121030"/>
<keyword evidence="2" id="KW-1185">Reference proteome</keyword>
<organism evidence="1 2">
    <name type="scientific">Aspergillus neoniger (strain CBS 115656)</name>
    <dbReference type="NCBI Taxonomy" id="1448310"/>
    <lineage>
        <taxon>Eukaryota</taxon>
        <taxon>Fungi</taxon>
        <taxon>Dikarya</taxon>
        <taxon>Ascomycota</taxon>
        <taxon>Pezizomycotina</taxon>
        <taxon>Eurotiomycetes</taxon>
        <taxon>Eurotiomycetidae</taxon>
        <taxon>Eurotiales</taxon>
        <taxon>Aspergillaceae</taxon>
        <taxon>Aspergillus</taxon>
        <taxon>Aspergillus subgen. Circumdati</taxon>
    </lineage>
</organism>
<evidence type="ECO:0000313" key="2">
    <source>
        <dbReference type="Proteomes" id="UP000247647"/>
    </source>
</evidence>
<dbReference type="Proteomes" id="UP000247647">
    <property type="component" value="Unassembled WGS sequence"/>
</dbReference>
<accession>A0A318ZN09</accession>
<proteinExistence type="predicted"/>